<evidence type="ECO:0000313" key="2">
    <source>
        <dbReference type="Proteomes" id="UP000011754"/>
    </source>
</evidence>
<protein>
    <submittedName>
        <fullName evidence="1">Uncharacterized protein</fullName>
    </submittedName>
</protein>
<name>M3EAV7_LEPIR</name>
<comment type="caution">
    <text evidence="1">The sequence shown here is derived from an EMBL/GenBank/DDBJ whole genome shotgun (WGS) entry which is preliminary data.</text>
</comment>
<gene>
    <name evidence="1" type="ORF">LEP1GSC067_0208</name>
</gene>
<dbReference type="AlphaFoldDB" id="M3EAV7"/>
<organism evidence="1 2">
    <name type="scientific">Leptospira interrogans serovar Lora str. TE 1992</name>
    <dbReference type="NCBI Taxonomy" id="1193028"/>
    <lineage>
        <taxon>Bacteria</taxon>
        <taxon>Pseudomonadati</taxon>
        <taxon>Spirochaetota</taxon>
        <taxon>Spirochaetia</taxon>
        <taxon>Leptospirales</taxon>
        <taxon>Leptospiraceae</taxon>
        <taxon>Leptospira</taxon>
    </lineage>
</organism>
<proteinExistence type="predicted"/>
<evidence type="ECO:0000313" key="1">
    <source>
        <dbReference type="EMBL" id="EMF44065.1"/>
    </source>
</evidence>
<dbReference type="Proteomes" id="UP000011754">
    <property type="component" value="Unassembled WGS sequence"/>
</dbReference>
<accession>M3EAV7</accession>
<sequence>MKQDSQSENESIVRDLSVSEDQRNVKFFSDLQTPIPKHLPFLWT</sequence>
<dbReference type="EMBL" id="AKWW02000018">
    <property type="protein sequence ID" value="EMF44065.1"/>
    <property type="molecule type" value="Genomic_DNA"/>
</dbReference>
<reference evidence="1 2" key="1">
    <citation type="submission" date="2013-01" db="EMBL/GenBank/DDBJ databases">
        <authorList>
            <person name="Harkins D.M."/>
            <person name="Durkin A.S."/>
            <person name="Brinkac L.M."/>
            <person name="Haft D.H."/>
            <person name="Selengut J.D."/>
            <person name="Sanka R."/>
            <person name="DePew J."/>
            <person name="Purushe J."/>
            <person name="Hartskeerl R.A."/>
            <person name="Ahmed A."/>
            <person name="van der Linden H."/>
            <person name="Goris M.G.A."/>
            <person name="Vinetz J.M."/>
            <person name="Sutton G.G."/>
            <person name="Nierman W.C."/>
            <person name="Fouts D.E."/>
        </authorList>
    </citation>
    <scope>NUCLEOTIDE SEQUENCE [LARGE SCALE GENOMIC DNA]</scope>
    <source>
        <strain evidence="1 2">TE 1992</strain>
    </source>
</reference>